<dbReference type="EMBL" id="JAHRIN010043950">
    <property type="protein sequence ID" value="MEQ2207163.1"/>
    <property type="molecule type" value="Genomic_DNA"/>
</dbReference>
<accession>A0ABV0RHZ3</accession>
<keyword evidence="2" id="KW-1185">Reference proteome</keyword>
<reference evidence="1 2" key="1">
    <citation type="submission" date="2021-06" db="EMBL/GenBank/DDBJ databases">
        <authorList>
            <person name="Palmer J.M."/>
        </authorList>
    </citation>
    <scope>NUCLEOTIDE SEQUENCE [LARGE SCALE GENOMIC DNA]</scope>
    <source>
        <strain evidence="1 2">XC_2019</strain>
        <tissue evidence="1">Muscle</tissue>
    </source>
</reference>
<sequence length="129" mass="14644">MSENVSNRTNYLQTVSLQNLLLLVPTGLTLFYQSDPINTAFIGSDWIYHITVFLTAKTNQISCYYHVQGRTGHREHRDISWWPDCWPGPLCDRWGAGPMVWFGSRLKTIHVAHSGICMAETPTDSSSAR</sequence>
<evidence type="ECO:0000313" key="1">
    <source>
        <dbReference type="EMBL" id="MEQ2207163.1"/>
    </source>
</evidence>
<protein>
    <submittedName>
        <fullName evidence="1">Uncharacterized protein</fullName>
    </submittedName>
</protein>
<name>A0ABV0RHZ3_9TELE</name>
<proteinExistence type="predicted"/>
<gene>
    <name evidence="1" type="ORF">XENOCAPTIV_008123</name>
</gene>
<dbReference type="Proteomes" id="UP001434883">
    <property type="component" value="Unassembled WGS sequence"/>
</dbReference>
<comment type="caution">
    <text evidence="1">The sequence shown here is derived from an EMBL/GenBank/DDBJ whole genome shotgun (WGS) entry which is preliminary data.</text>
</comment>
<evidence type="ECO:0000313" key="2">
    <source>
        <dbReference type="Proteomes" id="UP001434883"/>
    </source>
</evidence>
<organism evidence="1 2">
    <name type="scientific">Xenoophorus captivus</name>
    <dbReference type="NCBI Taxonomy" id="1517983"/>
    <lineage>
        <taxon>Eukaryota</taxon>
        <taxon>Metazoa</taxon>
        <taxon>Chordata</taxon>
        <taxon>Craniata</taxon>
        <taxon>Vertebrata</taxon>
        <taxon>Euteleostomi</taxon>
        <taxon>Actinopterygii</taxon>
        <taxon>Neopterygii</taxon>
        <taxon>Teleostei</taxon>
        <taxon>Neoteleostei</taxon>
        <taxon>Acanthomorphata</taxon>
        <taxon>Ovalentaria</taxon>
        <taxon>Atherinomorphae</taxon>
        <taxon>Cyprinodontiformes</taxon>
        <taxon>Goodeidae</taxon>
        <taxon>Xenoophorus</taxon>
    </lineage>
</organism>